<dbReference type="Gene3D" id="3.40.50.1820">
    <property type="entry name" value="alpha/beta hydrolase"/>
    <property type="match status" value="1"/>
</dbReference>
<dbReference type="SUPFAM" id="SSF53474">
    <property type="entry name" value="alpha/beta-Hydrolases"/>
    <property type="match status" value="1"/>
</dbReference>
<organism evidence="2 3">
    <name type="scientific">Clathrus columnatus</name>
    <dbReference type="NCBI Taxonomy" id="1419009"/>
    <lineage>
        <taxon>Eukaryota</taxon>
        <taxon>Fungi</taxon>
        <taxon>Dikarya</taxon>
        <taxon>Basidiomycota</taxon>
        <taxon>Agaricomycotina</taxon>
        <taxon>Agaricomycetes</taxon>
        <taxon>Phallomycetidae</taxon>
        <taxon>Phallales</taxon>
        <taxon>Clathraceae</taxon>
        <taxon>Clathrus</taxon>
    </lineage>
</organism>
<name>A0AAV5AP73_9AGAM</name>
<dbReference type="Proteomes" id="UP001050691">
    <property type="component" value="Unassembled WGS sequence"/>
</dbReference>
<dbReference type="Pfam" id="PF12697">
    <property type="entry name" value="Abhydrolase_6"/>
    <property type="match status" value="1"/>
</dbReference>
<proteinExistence type="predicted"/>
<feature type="domain" description="AB hydrolase-1" evidence="1">
    <location>
        <begin position="185"/>
        <end position="480"/>
    </location>
</feature>
<reference evidence="2" key="1">
    <citation type="submission" date="2021-10" db="EMBL/GenBank/DDBJ databases">
        <title>De novo Genome Assembly of Clathrus columnatus (Basidiomycota, Fungi) Using Illumina and Nanopore Sequence Data.</title>
        <authorList>
            <person name="Ogiso-Tanaka E."/>
            <person name="Itagaki H."/>
            <person name="Hosoya T."/>
            <person name="Hosaka K."/>
        </authorList>
    </citation>
    <scope>NUCLEOTIDE SEQUENCE</scope>
    <source>
        <strain evidence="2">MO-923</strain>
    </source>
</reference>
<evidence type="ECO:0000259" key="1">
    <source>
        <dbReference type="Pfam" id="PF12697"/>
    </source>
</evidence>
<keyword evidence="3" id="KW-1185">Reference proteome</keyword>
<dbReference type="AlphaFoldDB" id="A0AAV5AP73"/>
<evidence type="ECO:0000313" key="2">
    <source>
        <dbReference type="EMBL" id="GJJ14484.1"/>
    </source>
</evidence>
<protein>
    <recommendedName>
        <fullName evidence="1">AB hydrolase-1 domain-containing protein</fullName>
    </recommendedName>
</protein>
<accession>A0AAV5AP73</accession>
<sequence length="493" mass="55611">MSTSARINGMEYTSFLPPKSPLPAPSFPIRRIIPLGEPPIDKISFPTLPTIRQGSEAGQPFTFYTASPSQSVKYKLTTHLYPSAYPRSPYRFGSTPVDTTEYTQIGKEEKKDVREKMFTKYMTGLEDWAYGVNHALEGGCDHLESYESACATQKRVMWNSVNRIVRDDLENDSEDVNRERLTLFVAHANGFPKETWEPSIRSLLSQLEASASENDTTPIIEEIWIFEAVQHGDTGLINAGLLTRAYDWLDNVRDILQFLLYYIPDRVERGPKNEPVPLPTHLTRLPESTATHRIKEGFDSRTVVGVGHSFGGCSVARVATEYPSLFSSLVLVDPVVRPIAVSAIFNNGLAESALKRRNFWKSKEEARTLFFKSPFFKAWNHDVLNAYIEHGIVEEGGIAKLKMNGLHETILFLHRQTTLETWNLLPQLNSRIPLFWVVSGLDGTALGGQDVLPDTVWRRPDNSSNVVLPVGHLIPHEAPIEFDYFKFSLTDNL</sequence>
<dbReference type="InterPro" id="IPR000073">
    <property type="entry name" value="AB_hydrolase_1"/>
</dbReference>
<dbReference type="EMBL" id="BPWL01000010">
    <property type="protein sequence ID" value="GJJ14484.1"/>
    <property type="molecule type" value="Genomic_DNA"/>
</dbReference>
<evidence type="ECO:0000313" key="3">
    <source>
        <dbReference type="Proteomes" id="UP001050691"/>
    </source>
</evidence>
<comment type="caution">
    <text evidence="2">The sequence shown here is derived from an EMBL/GenBank/DDBJ whole genome shotgun (WGS) entry which is preliminary data.</text>
</comment>
<gene>
    <name evidence="2" type="ORF">Clacol_008748</name>
</gene>
<dbReference type="InterPro" id="IPR029058">
    <property type="entry name" value="AB_hydrolase_fold"/>
</dbReference>